<feature type="region of interest" description="Disordered" evidence="1">
    <location>
        <begin position="387"/>
        <end position="431"/>
    </location>
</feature>
<protein>
    <recommendedName>
        <fullName evidence="2">Zinc knuckle CX2CX4HX4C domain-containing protein</fullName>
    </recommendedName>
</protein>
<evidence type="ECO:0000313" key="3">
    <source>
        <dbReference type="EMBL" id="ESQ37108.1"/>
    </source>
</evidence>
<gene>
    <name evidence="3" type="ORF">EUTSA_v10003091mg</name>
</gene>
<evidence type="ECO:0000313" key="4">
    <source>
        <dbReference type="Proteomes" id="UP000030689"/>
    </source>
</evidence>
<evidence type="ECO:0000256" key="1">
    <source>
        <dbReference type="SAM" id="MobiDB-lite"/>
    </source>
</evidence>
<dbReference type="Pfam" id="PF14392">
    <property type="entry name" value="zf-CCHC_4"/>
    <property type="match status" value="1"/>
</dbReference>
<dbReference type="Gramene" id="ESQ37108">
    <property type="protein sequence ID" value="ESQ37108"/>
    <property type="gene ID" value="EUTSA_v10003091mg"/>
</dbReference>
<keyword evidence="4" id="KW-1185">Reference proteome</keyword>
<dbReference type="KEGG" id="eus:EUTSA_v10003091mg"/>
<dbReference type="Proteomes" id="UP000030689">
    <property type="component" value="Unassembled WGS sequence"/>
</dbReference>
<organism evidence="3 4">
    <name type="scientific">Eutrema salsugineum</name>
    <name type="common">Saltwater cress</name>
    <name type="synonym">Sisymbrium salsugineum</name>
    <dbReference type="NCBI Taxonomy" id="72664"/>
    <lineage>
        <taxon>Eukaryota</taxon>
        <taxon>Viridiplantae</taxon>
        <taxon>Streptophyta</taxon>
        <taxon>Embryophyta</taxon>
        <taxon>Tracheophyta</taxon>
        <taxon>Spermatophyta</taxon>
        <taxon>Magnoliopsida</taxon>
        <taxon>eudicotyledons</taxon>
        <taxon>Gunneridae</taxon>
        <taxon>Pentapetalae</taxon>
        <taxon>rosids</taxon>
        <taxon>malvids</taxon>
        <taxon>Brassicales</taxon>
        <taxon>Brassicaceae</taxon>
        <taxon>Eutremeae</taxon>
        <taxon>Eutrema</taxon>
    </lineage>
</organism>
<accession>V4LBH2</accession>
<dbReference type="eggNOG" id="KOG1075">
    <property type="taxonomic scope" value="Eukaryota"/>
</dbReference>
<proteinExistence type="predicted"/>
<sequence length="431" mass="48362">MDPSLNLAMQSLNLEEDVPIDIPADGAYSAVERSSMSLIGRLLNPEVQNMARMLRSMPRIWKIYERVRGIGLWTFDEWGMVLEQWMENPRADFLKKASVWIKLHKIAVNYFTLETIGIVANRIGHVQRLLMTQQNLCFKPRVRVRVAINLEDPVRDIKSLNLLGGGVAIVEVEYERRCKKCFNCFRLTHKKQRCPLLQRNKPEDRSPSMLRTPHSEIRQHHTNLSDQILPLLAPSFPPDFSPQPNLVASEVFEHMRIYMSSGDPKEHCLREQKMKKTLDELSKDPIAQRSYLRLEAPPVFTVTPNDTTQVAYATVEVSPCLSPSRSAASVLSNAVRLEHSSSVTVNANENQASVVPPSNINDAMRNDPLITVSATPPSIIKELEASNAANENDQHMGSPIQEESDSFIPPDLTGGFTIGCAKPSSSSTSSR</sequence>
<dbReference type="AlphaFoldDB" id="V4LBH2"/>
<reference evidence="3 4" key="1">
    <citation type="journal article" date="2013" name="Front. Plant Sci.">
        <title>The Reference Genome of the Halophytic Plant Eutrema salsugineum.</title>
        <authorList>
            <person name="Yang R."/>
            <person name="Jarvis D.E."/>
            <person name="Chen H."/>
            <person name="Beilstein M.A."/>
            <person name="Grimwood J."/>
            <person name="Jenkins J."/>
            <person name="Shu S."/>
            <person name="Prochnik S."/>
            <person name="Xin M."/>
            <person name="Ma C."/>
            <person name="Schmutz J."/>
            <person name="Wing R.A."/>
            <person name="Mitchell-Olds T."/>
            <person name="Schumaker K.S."/>
            <person name="Wang X."/>
        </authorList>
    </citation>
    <scope>NUCLEOTIDE SEQUENCE [LARGE SCALE GENOMIC DNA]</scope>
</reference>
<feature type="non-terminal residue" evidence="3">
    <location>
        <position position="431"/>
    </location>
</feature>
<name>V4LBH2_EUTSA</name>
<evidence type="ECO:0000259" key="2">
    <source>
        <dbReference type="Pfam" id="PF14392"/>
    </source>
</evidence>
<dbReference type="InterPro" id="IPR040256">
    <property type="entry name" value="At4g02000-like"/>
</dbReference>
<dbReference type="PANTHER" id="PTHR31286">
    <property type="entry name" value="GLYCINE-RICH CELL WALL STRUCTURAL PROTEIN 1.8-LIKE"/>
    <property type="match status" value="1"/>
</dbReference>
<dbReference type="EMBL" id="KI517609">
    <property type="protein sequence ID" value="ESQ37108.1"/>
    <property type="molecule type" value="Genomic_DNA"/>
</dbReference>
<dbReference type="PANTHER" id="PTHR31286:SF178">
    <property type="entry name" value="DUF4283 DOMAIN-CONTAINING PROTEIN"/>
    <property type="match status" value="1"/>
</dbReference>
<feature type="domain" description="Zinc knuckle CX2CX4HX4C" evidence="2">
    <location>
        <begin position="150"/>
        <end position="195"/>
    </location>
</feature>
<dbReference type="InterPro" id="IPR025836">
    <property type="entry name" value="Zn_knuckle_CX2CX4HX4C"/>
</dbReference>